<dbReference type="SUPFAM" id="SSF63712">
    <property type="entry name" value="Nicotinic receptor ligand binding domain-like"/>
    <property type="match status" value="1"/>
</dbReference>
<keyword evidence="12" id="KW-0325">Glycoprotein</keyword>
<keyword evidence="11" id="KW-0675">Receptor</keyword>
<sequence length="496" mass="56893">MLLVFNFFLASFFSAVFCAQAEERLMADVFRGYNNLILPVKNNSQLPMTVKVALQVQLLINVDEMTQVMHTNVWVTLQWTDFQMKWNPLEYDDIGIIRVPPDKVWVPDVVLFNNADGRFEVGFMCNVVIESDGQMLWVPPAIYKSSCIIDVEFFPFDEQVCDMVFGSWTYNSKEVVLDFVSIPGADLSVYMNSSIWDIADAPASLVNDRSRIEFQLKIRRKPLFYTVVLIIPTVIMAFLSMAVYFLPTDSTEKMTLTISILFSIVVFLLLLTKILPPTSSTIPLMAKYLLLTFVLNVITILVTVVIVNVYFRGQNTHRMPHWVRQVFLEFLPKFICMKPPKTIIKHNERARMSSTLAGLEKYSLNSLTSHHPHCSNQESLEFLTPKPNNSSLKPFLCASKFPSKLPQEAHKAVDAIEFITQNLKQKEENTLNRDDWRFVGIVLDRLMLYLFFGVTLGGTIGILTSSDHIFDVVDQYAVVEKYNPNNYKDKPWIPNE</sequence>
<keyword evidence="2 17" id="KW-0813">Transport</keyword>
<keyword evidence="3" id="KW-1003">Cell membrane</keyword>
<dbReference type="PANTHER" id="PTHR18945">
    <property type="entry name" value="NEUROTRANSMITTER GATED ION CHANNEL"/>
    <property type="match status" value="1"/>
</dbReference>
<proteinExistence type="inferred from homology"/>
<dbReference type="InterPro" id="IPR018000">
    <property type="entry name" value="Neurotransmitter_ion_chnl_CS"/>
</dbReference>
<evidence type="ECO:0000313" key="20">
    <source>
        <dbReference type="Proteomes" id="UP000887575"/>
    </source>
</evidence>
<organism evidence="20 21">
    <name type="scientific">Mesorhabditis belari</name>
    <dbReference type="NCBI Taxonomy" id="2138241"/>
    <lineage>
        <taxon>Eukaryota</taxon>
        <taxon>Metazoa</taxon>
        <taxon>Ecdysozoa</taxon>
        <taxon>Nematoda</taxon>
        <taxon>Chromadorea</taxon>
        <taxon>Rhabditida</taxon>
        <taxon>Rhabditina</taxon>
        <taxon>Rhabditomorpha</taxon>
        <taxon>Rhabditoidea</taxon>
        <taxon>Rhabditidae</taxon>
        <taxon>Mesorhabditinae</taxon>
        <taxon>Mesorhabditis</taxon>
    </lineage>
</organism>
<dbReference type="InterPro" id="IPR006029">
    <property type="entry name" value="Neurotrans-gated_channel_TM"/>
</dbReference>
<dbReference type="FunFam" id="1.20.58.390:FF:000038">
    <property type="entry name" value="Acetylcholine receptor subunit beta-like 1"/>
    <property type="match status" value="1"/>
</dbReference>
<dbReference type="AlphaFoldDB" id="A0AAF3EQQ9"/>
<dbReference type="PRINTS" id="PR00252">
    <property type="entry name" value="NRIONCHANNEL"/>
</dbReference>
<comment type="subcellular location">
    <subcellularLocation>
        <location evidence="16">Postsynaptic cell membrane</location>
        <topology evidence="16">Multi-pass membrane protein</topology>
    </subcellularLocation>
</comment>
<evidence type="ECO:0000256" key="11">
    <source>
        <dbReference type="ARBA" id="ARBA00023170"/>
    </source>
</evidence>
<keyword evidence="20" id="KW-1185">Reference proteome</keyword>
<dbReference type="GO" id="GO:0045211">
    <property type="term" value="C:postsynaptic membrane"/>
    <property type="evidence" value="ECO:0007669"/>
    <property type="project" value="UniProtKB-SubCell"/>
</dbReference>
<keyword evidence="8 17" id="KW-0406">Ion transport</keyword>
<feature type="transmembrane region" description="Helical" evidence="17">
    <location>
        <begin position="258"/>
        <end position="276"/>
    </location>
</feature>
<feature type="transmembrane region" description="Helical" evidence="17">
    <location>
        <begin position="223"/>
        <end position="246"/>
    </location>
</feature>
<keyword evidence="15 17" id="KW-0407">Ion channel</keyword>
<dbReference type="InterPro" id="IPR006201">
    <property type="entry name" value="Neur_channel"/>
</dbReference>
<keyword evidence="13" id="KW-0628">Postsynaptic cell membrane</keyword>
<dbReference type="GO" id="GO:0004888">
    <property type="term" value="F:transmembrane signaling receptor activity"/>
    <property type="evidence" value="ECO:0007669"/>
    <property type="project" value="InterPro"/>
</dbReference>
<feature type="chain" id="PRO_5041768074" evidence="17">
    <location>
        <begin position="19"/>
        <end position="496"/>
    </location>
</feature>
<keyword evidence="10" id="KW-1015">Disulfide bond</keyword>
<feature type="domain" description="Neurotransmitter-gated ion-channel ligand-binding" evidence="18">
    <location>
        <begin position="22"/>
        <end position="222"/>
    </location>
</feature>
<evidence type="ECO:0000313" key="21">
    <source>
        <dbReference type="WBParaSite" id="MBELARI_LOCUS16429"/>
    </source>
</evidence>
<dbReference type="InterPro" id="IPR002394">
    <property type="entry name" value="Nicotinic_acetylcholine_rcpt"/>
</dbReference>
<dbReference type="FunFam" id="2.70.170.10:FF:000016">
    <property type="entry name" value="Nicotinic acetylcholine receptor subunit"/>
    <property type="match status" value="1"/>
</dbReference>
<evidence type="ECO:0000256" key="9">
    <source>
        <dbReference type="ARBA" id="ARBA00023136"/>
    </source>
</evidence>
<dbReference type="InterPro" id="IPR036734">
    <property type="entry name" value="Neur_chan_lig-bd_sf"/>
</dbReference>
<evidence type="ECO:0000256" key="17">
    <source>
        <dbReference type="RuleBase" id="RU000687"/>
    </source>
</evidence>
<dbReference type="CDD" id="cd19064">
    <property type="entry name" value="LGIC_TM_nAChR"/>
    <property type="match status" value="1"/>
</dbReference>
<dbReference type="InterPro" id="IPR006202">
    <property type="entry name" value="Neur_chan_lig-bd"/>
</dbReference>
<evidence type="ECO:0000256" key="16">
    <source>
        <dbReference type="ARBA" id="ARBA00034104"/>
    </source>
</evidence>
<comment type="similarity">
    <text evidence="1">Belongs to the ligand-gated ion channel (TC 1.A.9) family. Acetylcholine receptor (TC 1.A.9.1) subfamily.</text>
</comment>
<evidence type="ECO:0000256" key="15">
    <source>
        <dbReference type="ARBA" id="ARBA00023303"/>
    </source>
</evidence>
<evidence type="ECO:0000256" key="2">
    <source>
        <dbReference type="ARBA" id="ARBA00022448"/>
    </source>
</evidence>
<accession>A0AAF3EQQ9</accession>
<evidence type="ECO:0000256" key="13">
    <source>
        <dbReference type="ARBA" id="ARBA00023257"/>
    </source>
</evidence>
<keyword evidence="5 17" id="KW-0732">Signal</keyword>
<evidence type="ECO:0000256" key="7">
    <source>
        <dbReference type="ARBA" id="ARBA00023018"/>
    </source>
</evidence>
<keyword evidence="9 17" id="KW-0472">Membrane</keyword>
<dbReference type="PRINTS" id="PR00254">
    <property type="entry name" value="NICOTINICR"/>
</dbReference>
<reference evidence="21" key="1">
    <citation type="submission" date="2024-02" db="UniProtKB">
        <authorList>
            <consortium name="WormBaseParasite"/>
        </authorList>
    </citation>
    <scope>IDENTIFICATION</scope>
</reference>
<dbReference type="PROSITE" id="PS00236">
    <property type="entry name" value="NEUROTR_ION_CHANNEL"/>
    <property type="match status" value="1"/>
</dbReference>
<dbReference type="Pfam" id="PF02931">
    <property type="entry name" value="Neur_chan_LBD"/>
    <property type="match status" value="1"/>
</dbReference>
<dbReference type="InterPro" id="IPR036719">
    <property type="entry name" value="Neuro-gated_channel_TM_sf"/>
</dbReference>
<keyword evidence="6 17" id="KW-1133">Transmembrane helix</keyword>
<feature type="transmembrane region" description="Helical" evidence="17">
    <location>
        <begin position="446"/>
        <end position="464"/>
    </location>
</feature>
<dbReference type="Gene3D" id="2.70.170.10">
    <property type="entry name" value="Neurotransmitter-gated ion-channel ligand-binding domain"/>
    <property type="match status" value="1"/>
</dbReference>
<dbReference type="SUPFAM" id="SSF90112">
    <property type="entry name" value="Neurotransmitter-gated ion-channel transmembrane pore"/>
    <property type="match status" value="1"/>
</dbReference>
<feature type="transmembrane region" description="Helical" evidence="17">
    <location>
        <begin position="288"/>
        <end position="311"/>
    </location>
</feature>
<keyword evidence="14" id="KW-1071">Ligand-gated ion channel</keyword>
<evidence type="ECO:0000259" key="19">
    <source>
        <dbReference type="Pfam" id="PF02932"/>
    </source>
</evidence>
<evidence type="ECO:0000256" key="14">
    <source>
        <dbReference type="ARBA" id="ARBA00023286"/>
    </source>
</evidence>
<keyword evidence="7" id="KW-0770">Synapse</keyword>
<evidence type="ECO:0000256" key="4">
    <source>
        <dbReference type="ARBA" id="ARBA00022692"/>
    </source>
</evidence>
<keyword evidence="4 17" id="KW-0812">Transmembrane</keyword>
<dbReference type="Gene3D" id="1.20.58.390">
    <property type="entry name" value="Neurotransmitter-gated ion-channel transmembrane domain"/>
    <property type="match status" value="2"/>
</dbReference>
<evidence type="ECO:0000256" key="6">
    <source>
        <dbReference type="ARBA" id="ARBA00022989"/>
    </source>
</evidence>
<evidence type="ECO:0000256" key="5">
    <source>
        <dbReference type="ARBA" id="ARBA00022729"/>
    </source>
</evidence>
<dbReference type="WBParaSite" id="MBELARI_LOCUS16429">
    <property type="protein sequence ID" value="MBELARI_LOCUS16429"/>
    <property type="gene ID" value="MBELARI_LOCUS16429"/>
</dbReference>
<evidence type="ECO:0000256" key="3">
    <source>
        <dbReference type="ARBA" id="ARBA00022475"/>
    </source>
</evidence>
<feature type="domain" description="Neurotransmitter-gated ion-channel transmembrane" evidence="19">
    <location>
        <begin position="229"/>
        <end position="462"/>
    </location>
</feature>
<evidence type="ECO:0000256" key="12">
    <source>
        <dbReference type="ARBA" id="ARBA00023180"/>
    </source>
</evidence>
<dbReference type="GO" id="GO:0022848">
    <property type="term" value="F:acetylcholine-gated monoatomic cation-selective channel activity"/>
    <property type="evidence" value="ECO:0007669"/>
    <property type="project" value="InterPro"/>
</dbReference>
<evidence type="ECO:0000256" key="1">
    <source>
        <dbReference type="ARBA" id="ARBA00009237"/>
    </source>
</evidence>
<evidence type="ECO:0000256" key="8">
    <source>
        <dbReference type="ARBA" id="ARBA00023065"/>
    </source>
</evidence>
<dbReference type="Pfam" id="PF02932">
    <property type="entry name" value="Neur_chan_memb"/>
    <property type="match status" value="1"/>
</dbReference>
<dbReference type="Proteomes" id="UP000887575">
    <property type="component" value="Unassembled WGS sequence"/>
</dbReference>
<protein>
    <submittedName>
        <fullName evidence="21">Uncharacterized protein</fullName>
    </submittedName>
</protein>
<dbReference type="InterPro" id="IPR038050">
    <property type="entry name" value="Neuro_actylchol_rec"/>
</dbReference>
<name>A0AAF3EQQ9_9BILA</name>
<evidence type="ECO:0000259" key="18">
    <source>
        <dbReference type="Pfam" id="PF02931"/>
    </source>
</evidence>
<evidence type="ECO:0000256" key="10">
    <source>
        <dbReference type="ARBA" id="ARBA00023157"/>
    </source>
</evidence>
<feature type="signal peptide" evidence="17">
    <location>
        <begin position="1"/>
        <end position="18"/>
    </location>
</feature>